<evidence type="ECO:0000313" key="2">
    <source>
        <dbReference type="Proteomes" id="UP000011761"/>
    </source>
</evidence>
<dbReference type="HOGENOM" id="CLU_698262_0_0_1"/>
<sequence length="395" mass="45340">MISTGKMSKRKRLDDETPTDHFLADEKRYYLYDYRSTRDLKRFIEQRTGRPVEEGQEKHVYAETLVNLDNAWRFRFFDLPPEIRNNVCYHLLTLRPARRGNRQARLACYPAVLRINSQAHTEAQALLYANNVLSVVILAGYYETQNRRYSSITQNLFKVSFPEIGAPSILLHNNPTDNINVRWPMFVQRSEPVTNTIKFIIERSPPTNKPRVSHDYVGLNHIIHSLTCGQHGLTSAKQIRLIVKPLPSMKKWEGRALSVLYPLTCCKRPNALEPIEGLPEDLASNLRQAAASAPLANDRWKVVHEIERMGRKATRLLNRGKGDKLPEDMLDTLKRCVTAADRRLDLNGVFIDADFYNDCDDVWATMKASMNELLIKAAEALLANGRKAKTERRGR</sequence>
<gene>
    <name evidence="1" type="ORF">BAUCODRAFT_494788</name>
</gene>
<proteinExistence type="predicted"/>
<accession>M2N920</accession>
<dbReference type="EMBL" id="KB445556">
    <property type="protein sequence ID" value="EMC95579.1"/>
    <property type="molecule type" value="Genomic_DNA"/>
</dbReference>
<dbReference type="Proteomes" id="UP000011761">
    <property type="component" value="Unassembled WGS sequence"/>
</dbReference>
<keyword evidence="2" id="KW-1185">Reference proteome</keyword>
<evidence type="ECO:0000313" key="1">
    <source>
        <dbReference type="EMBL" id="EMC95579.1"/>
    </source>
</evidence>
<organism evidence="1 2">
    <name type="scientific">Baudoinia panamericana (strain UAMH 10762)</name>
    <name type="common">Angels' share fungus</name>
    <name type="synonym">Baudoinia compniacensis (strain UAMH 10762)</name>
    <dbReference type="NCBI Taxonomy" id="717646"/>
    <lineage>
        <taxon>Eukaryota</taxon>
        <taxon>Fungi</taxon>
        <taxon>Dikarya</taxon>
        <taxon>Ascomycota</taxon>
        <taxon>Pezizomycotina</taxon>
        <taxon>Dothideomycetes</taxon>
        <taxon>Dothideomycetidae</taxon>
        <taxon>Mycosphaerellales</taxon>
        <taxon>Teratosphaeriaceae</taxon>
        <taxon>Baudoinia</taxon>
    </lineage>
</organism>
<dbReference type="KEGG" id="bcom:BAUCODRAFT_494788"/>
<dbReference type="GeneID" id="19114893"/>
<dbReference type="eggNOG" id="ENOG502TAFF">
    <property type="taxonomic scope" value="Eukaryota"/>
</dbReference>
<dbReference type="AlphaFoldDB" id="M2N920"/>
<reference evidence="1 2" key="1">
    <citation type="journal article" date="2012" name="PLoS Pathog.">
        <title>Diverse lifestyles and strategies of plant pathogenesis encoded in the genomes of eighteen Dothideomycetes fungi.</title>
        <authorList>
            <person name="Ohm R.A."/>
            <person name="Feau N."/>
            <person name="Henrissat B."/>
            <person name="Schoch C.L."/>
            <person name="Horwitz B.A."/>
            <person name="Barry K.W."/>
            <person name="Condon B.J."/>
            <person name="Copeland A.C."/>
            <person name="Dhillon B."/>
            <person name="Glaser F."/>
            <person name="Hesse C.N."/>
            <person name="Kosti I."/>
            <person name="LaButti K."/>
            <person name="Lindquist E.A."/>
            <person name="Lucas S."/>
            <person name="Salamov A.A."/>
            <person name="Bradshaw R.E."/>
            <person name="Ciuffetti L."/>
            <person name="Hamelin R.C."/>
            <person name="Kema G.H.J."/>
            <person name="Lawrence C."/>
            <person name="Scott J.A."/>
            <person name="Spatafora J.W."/>
            <person name="Turgeon B.G."/>
            <person name="de Wit P.J.G.M."/>
            <person name="Zhong S."/>
            <person name="Goodwin S.B."/>
            <person name="Grigoriev I.V."/>
        </authorList>
    </citation>
    <scope>NUCLEOTIDE SEQUENCE [LARGE SCALE GENOMIC DNA]</scope>
    <source>
        <strain evidence="1 2">UAMH 10762</strain>
    </source>
</reference>
<dbReference type="RefSeq" id="XP_007677051.1">
    <property type="nucleotide sequence ID" value="XM_007678861.1"/>
</dbReference>
<name>M2N920_BAUPA</name>
<protein>
    <submittedName>
        <fullName evidence="1">Uncharacterized protein</fullName>
    </submittedName>
</protein>
<dbReference type="OrthoDB" id="3636244at2759"/>